<keyword evidence="3 6" id="KW-0472">Membrane</keyword>
<evidence type="ECO:0000313" key="12">
    <source>
        <dbReference type="Proteomes" id="UP000838756"/>
    </source>
</evidence>
<dbReference type="InterPro" id="IPR011990">
    <property type="entry name" value="TPR-like_helical_dom_sf"/>
</dbReference>
<dbReference type="Proteomes" id="UP000838756">
    <property type="component" value="Unassembled WGS sequence"/>
</dbReference>
<dbReference type="NCBIfam" id="TIGR03302">
    <property type="entry name" value="OM_YfiO"/>
    <property type="match status" value="1"/>
</dbReference>
<name>A0A8S4QMF7_9NEOP</name>
<dbReference type="InterPro" id="IPR002876">
    <property type="entry name" value="Transcrip_reg_TACO1-like"/>
</dbReference>
<feature type="coiled-coil region" evidence="5">
    <location>
        <begin position="11"/>
        <end position="38"/>
    </location>
</feature>
<dbReference type="InterPro" id="IPR039565">
    <property type="entry name" value="BamD-like"/>
</dbReference>
<feature type="domain" description="M23ase beta-sheet core" evidence="7">
    <location>
        <begin position="896"/>
        <end position="992"/>
    </location>
</feature>
<dbReference type="Gene3D" id="1.10.10.200">
    <property type="match status" value="1"/>
</dbReference>
<evidence type="ECO:0000256" key="1">
    <source>
        <dbReference type="ARBA" id="ARBA00008724"/>
    </source>
</evidence>
<sequence length="1198" mass="135788">MEDFFWDFWPTVDEEVRKEREEEKSKKLEQELLTLKKRELHRKCVSLVTMVPFALLMAIELEKTCSDQVLLGLISSSLGHTILPFTVLSLICTLYLIYNNRKIAQKERELENIESGKTVEKEKRDLPCTVDDYFNYADAALVTLVIVASIVGEALEQGIIGDVAFSISSLFYFVASATFCYREYKKSKKYEVEKEQDFDEKFEKKTSNMSSAKLMLAGSSLLLIRKIILISGVALASSAVGPALGLVGIALLMVGSGLITHSYSRKLENVELYANDLEHTETELYEEAVKLYDQKKYKQAIRAFQKIEDLYPLSYWAMKAKLLSGVSYYNMGNYSSAASDMDDYIYVYPNGEDLPYVYYLRVLSYYMQINKVQLGQQIAYKTLELATEYINLFPNSEYIEEIKEKEKLITEHISKKEYSIGEFYLKRGEYLAAIKRFQDMISNKDSKYSSRVISYLITAHLALGLDLEAEQYENMLVEGDAKRSQKFTKLIREITVAAKQGLTDPELNPRLRSAIFSARKENLPKDKIETAIKNAAGNVAGESYEEIQYEGCGPSGAALIVHALTNNRNRTASEIRYIFSRKGGNLGETGCVSYLFDHVGLIVYKAEGINFEDLFNYGIELEVLNVEENNKEELYVITCEVKDFGRVRDAFYTKFGEPELARLSWQPKDLIEVSDKELIDKLSILVEELEDNDDVQYVEAYATETFAQKYYCHSSAQTLEIDCKQHAIQHFRLKNCSSTGITESNLNHFPALLQHGIRKKKAALVTESDRKLLFISSDIKSSFFDAEGLAPNTVMRLIDIYKGYGVDFKKDIVPKSKLEVLCESDQKAEEKILYTSLTTSNKAISLYYYESQNGKEEYFNKEGISLKSFVSPLNGDFRISSNFGNRKHPIHGKIAFHKGVDYAAKLGTPIHATAEGVIEYIGKNGGYGNYIKIKHNNKYSTCYAHISKFSSDVKLGSKVKQGQIIAYVGSTGVATGPHLHYEVIYNGKHIDPLTIAHGNEIKLPDCELREFKLFNINTEKIKVNDANGSPIEISVVIVWRVSSPAKAYYNVNNYHDFVFVQSDSVIRELASNYPYDSENDEESLRKNSDKISNELRSMLQQRLNIAGIEIAEARISHLAYSSEIAQAMLRRQQAHAITSARKHIVQNAIGIIEEVIAHFEKNKSLQLDGKQKVQLINNLLVALISEQDAQPTISLDNN</sequence>
<evidence type="ECO:0000259" key="10">
    <source>
        <dbReference type="Pfam" id="PF20772"/>
    </source>
</evidence>
<evidence type="ECO:0000259" key="9">
    <source>
        <dbReference type="Pfam" id="PF13525"/>
    </source>
</evidence>
<dbReference type="Pfam" id="PF20772">
    <property type="entry name" value="TACO1_YebC_N"/>
    <property type="match status" value="1"/>
</dbReference>
<dbReference type="Pfam" id="PF01551">
    <property type="entry name" value="Peptidase_M23"/>
    <property type="match status" value="1"/>
</dbReference>
<dbReference type="NCBIfam" id="TIGR01033">
    <property type="entry name" value="YebC/PmpR family DNA-binding transcriptional regulator"/>
    <property type="match status" value="1"/>
</dbReference>
<dbReference type="HAMAP" id="MF_00693">
    <property type="entry name" value="Transcrip_reg_TACO1"/>
    <property type="match status" value="1"/>
</dbReference>
<comment type="similarity">
    <text evidence="1">Belongs to the TACO1 family.</text>
</comment>
<dbReference type="Gene3D" id="3.30.70.980">
    <property type="match status" value="2"/>
</dbReference>
<keyword evidence="4" id="KW-0998">Cell outer membrane</keyword>
<dbReference type="InterPro" id="IPR017689">
    <property type="entry name" value="BamD"/>
</dbReference>
<dbReference type="InterPro" id="IPR026564">
    <property type="entry name" value="Transcrip_reg_TACO1-like_dom3"/>
</dbReference>
<dbReference type="InterPro" id="IPR048300">
    <property type="entry name" value="TACO1_YebC-like_2nd/3rd_dom"/>
</dbReference>
<dbReference type="Gene3D" id="3.30.479.30">
    <property type="entry name" value="Band 7 domain"/>
    <property type="match status" value="1"/>
</dbReference>
<feature type="domain" description="TACO1/YebC-like second and third" evidence="8">
    <location>
        <begin position="544"/>
        <end position="698"/>
    </location>
</feature>
<gene>
    <name evidence="11" type="primary">jg17552</name>
    <name evidence="11" type="ORF">PAEG_LOCUS2631</name>
</gene>
<dbReference type="Gene3D" id="3.10.450.350">
    <property type="match status" value="1"/>
</dbReference>
<dbReference type="InterPro" id="IPR049083">
    <property type="entry name" value="TACO1_YebC_N"/>
</dbReference>
<feature type="domain" description="TACO1/YebC-like N-terminal" evidence="10">
    <location>
        <begin position="480"/>
        <end position="537"/>
    </location>
</feature>
<comment type="caution">
    <text evidence="11">The sequence shown here is derived from an EMBL/GenBank/DDBJ whole genome shotgun (WGS) entry which is preliminary data.</text>
</comment>
<keyword evidence="12" id="KW-1185">Reference proteome</keyword>
<feature type="transmembrane region" description="Helical" evidence="6">
    <location>
        <begin position="44"/>
        <end position="61"/>
    </location>
</feature>
<dbReference type="SUPFAM" id="SSF117892">
    <property type="entry name" value="Band 7/SPFH domain"/>
    <property type="match status" value="1"/>
</dbReference>
<accession>A0A8S4QMF7</accession>
<protein>
    <submittedName>
        <fullName evidence="11">Jg17552 protein</fullName>
    </submittedName>
</protein>
<feature type="transmembrane region" description="Helical" evidence="6">
    <location>
        <begin position="133"/>
        <end position="151"/>
    </location>
</feature>
<dbReference type="Gene3D" id="1.25.40.10">
    <property type="entry name" value="Tetratricopeptide repeat domain"/>
    <property type="match status" value="1"/>
</dbReference>
<keyword evidence="2" id="KW-0732">Signal</keyword>
<dbReference type="PANTHER" id="PTHR43446:SF1">
    <property type="entry name" value="BAND 7 DOMAIN-CONTAINING PROTEIN"/>
    <property type="match status" value="1"/>
</dbReference>
<dbReference type="AlphaFoldDB" id="A0A8S4QMF7"/>
<organism evidence="11 12">
    <name type="scientific">Pararge aegeria aegeria</name>
    <dbReference type="NCBI Taxonomy" id="348720"/>
    <lineage>
        <taxon>Eukaryota</taxon>
        <taxon>Metazoa</taxon>
        <taxon>Ecdysozoa</taxon>
        <taxon>Arthropoda</taxon>
        <taxon>Hexapoda</taxon>
        <taxon>Insecta</taxon>
        <taxon>Pterygota</taxon>
        <taxon>Neoptera</taxon>
        <taxon>Endopterygota</taxon>
        <taxon>Lepidoptera</taxon>
        <taxon>Glossata</taxon>
        <taxon>Ditrysia</taxon>
        <taxon>Papilionoidea</taxon>
        <taxon>Nymphalidae</taxon>
        <taxon>Satyrinae</taxon>
        <taxon>Satyrini</taxon>
        <taxon>Parargina</taxon>
        <taxon>Pararge</taxon>
    </lineage>
</organism>
<dbReference type="InterPro" id="IPR029072">
    <property type="entry name" value="YebC-like"/>
</dbReference>
<reference evidence="11" key="1">
    <citation type="submission" date="2022-03" db="EMBL/GenBank/DDBJ databases">
        <authorList>
            <person name="Lindestad O."/>
        </authorList>
    </citation>
    <scope>NUCLEOTIDE SEQUENCE</scope>
</reference>
<evidence type="ECO:0000256" key="3">
    <source>
        <dbReference type="ARBA" id="ARBA00023136"/>
    </source>
</evidence>
<dbReference type="NCBIfam" id="NF001030">
    <property type="entry name" value="PRK00110.1"/>
    <property type="match status" value="1"/>
</dbReference>
<keyword evidence="6" id="KW-1133">Transmembrane helix</keyword>
<evidence type="ECO:0000256" key="4">
    <source>
        <dbReference type="ARBA" id="ARBA00023237"/>
    </source>
</evidence>
<dbReference type="PANTHER" id="PTHR43446">
    <property type="entry name" value="MEMBRANE PROTEIN-RELATED"/>
    <property type="match status" value="1"/>
</dbReference>
<evidence type="ECO:0000259" key="7">
    <source>
        <dbReference type="Pfam" id="PF01551"/>
    </source>
</evidence>
<dbReference type="SUPFAM" id="SSF48452">
    <property type="entry name" value="TPR-like"/>
    <property type="match status" value="1"/>
</dbReference>
<dbReference type="OrthoDB" id="2017544at2759"/>
<dbReference type="Pfam" id="PF01709">
    <property type="entry name" value="Transcrip_reg"/>
    <property type="match status" value="1"/>
</dbReference>
<dbReference type="InterPro" id="IPR036013">
    <property type="entry name" value="Band_7/SPFH_dom_sf"/>
</dbReference>
<dbReference type="InterPro" id="IPR017856">
    <property type="entry name" value="Integrase-like_N"/>
</dbReference>
<evidence type="ECO:0000256" key="5">
    <source>
        <dbReference type="SAM" id="Coils"/>
    </source>
</evidence>
<evidence type="ECO:0000259" key="8">
    <source>
        <dbReference type="Pfam" id="PF01709"/>
    </source>
</evidence>
<dbReference type="CDD" id="cd12797">
    <property type="entry name" value="M23_peptidase"/>
    <property type="match status" value="1"/>
</dbReference>
<evidence type="ECO:0000313" key="11">
    <source>
        <dbReference type="EMBL" id="CAH2210771.1"/>
    </source>
</evidence>
<dbReference type="NCBIfam" id="NF009044">
    <property type="entry name" value="PRK12378.1"/>
    <property type="match status" value="1"/>
</dbReference>
<dbReference type="InterPro" id="IPR016047">
    <property type="entry name" value="M23ase_b-sheet_dom"/>
</dbReference>
<evidence type="ECO:0000256" key="6">
    <source>
        <dbReference type="SAM" id="Phobius"/>
    </source>
</evidence>
<dbReference type="EMBL" id="CAKXAJ010008208">
    <property type="protein sequence ID" value="CAH2210771.1"/>
    <property type="molecule type" value="Genomic_DNA"/>
</dbReference>
<feature type="domain" description="Outer membrane lipoprotein BamD-like" evidence="9">
    <location>
        <begin position="279"/>
        <end position="472"/>
    </location>
</feature>
<keyword evidence="6" id="KW-0812">Transmembrane</keyword>
<proteinExistence type="inferred from homology"/>
<keyword evidence="5" id="KW-0175">Coiled coil</keyword>
<feature type="transmembrane region" description="Helical" evidence="6">
    <location>
        <begin position="81"/>
        <end position="98"/>
    </location>
</feature>
<dbReference type="CDD" id="cd03402">
    <property type="entry name" value="SPFH_like_u2"/>
    <property type="match status" value="1"/>
</dbReference>
<dbReference type="SUPFAM" id="SSF75625">
    <property type="entry name" value="YebC-like"/>
    <property type="match status" value="1"/>
</dbReference>
<dbReference type="InterPro" id="IPR011055">
    <property type="entry name" value="Dup_hybrid_motif"/>
</dbReference>
<evidence type="ECO:0000256" key="2">
    <source>
        <dbReference type="ARBA" id="ARBA00022729"/>
    </source>
</evidence>
<dbReference type="Gene3D" id="2.70.70.10">
    <property type="entry name" value="Glucose Permease (Domain IIA)"/>
    <property type="match status" value="1"/>
</dbReference>
<feature type="transmembrane region" description="Helical" evidence="6">
    <location>
        <begin position="163"/>
        <end position="181"/>
    </location>
</feature>
<dbReference type="Pfam" id="PF13525">
    <property type="entry name" value="YfiO"/>
    <property type="match status" value="1"/>
</dbReference>
<dbReference type="SUPFAM" id="SSF51261">
    <property type="entry name" value="Duplicated hybrid motif"/>
    <property type="match status" value="1"/>
</dbReference>